<keyword evidence="3" id="KW-1185">Reference proteome</keyword>
<sequence>MHSPNSAPSVFAAVTSAAIRFATRLREAGEHRRVVHSLASLDDHMLRDIGLTRFDVAAALVEPALTDGTLVLAERAREQRQNQRALAQEAQAWAAPAKRAA</sequence>
<organism evidence="2 3">
    <name type="scientific">Lichenibacterium minor</name>
    <dbReference type="NCBI Taxonomy" id="2316528"/>
    <lineage>
        <taxon>Bacteria</taxon>
        <taxon>Pseudomonadati</taxon>
        <taxon>Pseudomonadota</taxon>
        <taxon>Alphaproteobacteria</taxon>
        <taxon>Hyphomicrobiales</taxon>
        <taxon>Lichenihabitantaceae</taxon>
        <taxon>Lichenibacterium</taxon>
    </lineage>
</organism>
<comment type="caution">
    <text evidence="2">The sequence shown here is derived from an EMBL/GenBank/DDBJ whole genome shotgun (WGS) entry which is preliminary data.</text>
</comment>
<dbReference type="EMBL" id="QYBB01000006">
    <property type="protein sequence ID" value="RYC32603.1"/>
    <property type="molecule type" value="Genomic_DNA"/>
</dbReference>
<evidence type="ECO:0000259" key="1">
    <source>
        <dbReference type="Pfam" id="PF06568"/>
    </source>
</evidence>
<evidence type="ECO:0000313" key="2">
    <source>
        <dbReference type="EMBL" id="RYC32603.1"/>
    </source>
</evidence>
<dbReference type="AlphaFoldDB" id="A0A4Q2U7D7"/>
<feature type="domain" description="YjiS-like" evidence="1">
    <location>
        <begin position="23"/>
        <end position="55"/>
    </location>
</feature>
<protein>
    <submittedName>
        <fullName evidence="2">DUF1127 domain-containing protein</fullName>
    </submittedName>
</protein>
<accession>A0A4Q2U7D7</accession>
<reference evidence="2 3" key="2">
    <citation type="submission" date="2019-02" db="EMBL/GenBank/DDBJ databases">
        <title>'Lichenibacterium ramalinii' gen. nov. sp. nov., 'Lichenibacterium minor' gen. nov. sp. nov.</title>
        <authorList>
            <person name="Pankratov T."/>
        </authorList>
    </citation>
    <scope>NUCLEOTIDE SEQUENCE [LARGE SCALE GENOMIC DNA]</scope>
    <source>
        <strain evidence="2 3">RmlP026</strain>
    </source>
</reference>
<dbReference type="RefSeq" id="WP_129225136.1">
    <property type="nucleotide sequence ID" value="NZ_QYBB01000006.1"/>
</dbReference>
<dbReference type="OrthoDB" id="7861975at2"/>
<evidence type="ECO:0000313" key="3">
    <source>
        <dbReference type="Proteomes" id="UP000290759"/>
    </source>
</evidence>
<dbReference type="InterPro" id="IPR009506">
    <property type="entry name" value="YjiS-like"/>
</dbReference>
<gene>
    <name evidence="2" type="ORF">D3273_07680</name>
</gene>
<name>A0A4Q2U7D7_9HYPH</name>
<reference evidence="2 3" key="1">
    <citation type="submission" date="2018-12" db="EMBL/GenBank/DDBJ databases">
        <authorList>
            <person name="Grouzdev D.S."/>
            <person name="Krutkina M.S."/>
        </authorList>
    </citation>
    <scope>NUCLEOTIDE SEQUENCE [LARGE SCALE GENOMIC DNA]</scope>
    <source>
        <strain evidence="2 3">RmlP026</strain>
    </source>
</reference>
<dbReference type="Pfam" id="PF06568">
    <property type="entry name" value="YjiS-like"/>
    <property type="match status" value="1"/>
</dbReference>
<dbReference type="Proteomes" id="UP000290759">
    <property type="component" value="Unassembled WGS sequence"/>
</dbReference>
<proteinExistence type="predicted"/>